<evidence type="ECO:0000313" key="2">
    <source>
        <dbReference type="EMBL" id="KAK5979339.1"/>
    </source>
</evidence>
<comment type="caution">
    <text evidence="2">The sequence shown here is derived from an EMBL/GenBank/DDBJ whole genome shotgun (WGS) entry which is preliminary data.</text>
</comment>
<sequence length="152" mass="17388">RSAETNPRSPTLLQEARGRAEKPWMQTYAPTSSRLSSSLSPNRQWSATSTYDRTYTTDRTLSPSDPSRTYDHTIYNGRTPSPSGVRSREFAERQFETPSPTRYERKYPLPFTSTTTTSTGGVRQVEKPYRSTSPPRDEIRSRTSDRVVSPFR</sequence>
<keyword evidence="3" id="KW-1185">Reference proteome</keyword>
<dbReference type="EMBL" id="WIXE01008424">
    <property type="protein sequence ID" value="KAK5979339.1"/>
    <property type="molecule type" value="Genomic_DNA"/>
</dbReference>
<gene>
    <name evidence="2" type="ORF">GCK32_016868</name>
</gene>
<dbReference type="Proteomes" id="UP001331761">
    <property type="component" value="Unassembled WGS sequence"/>
</dbReference>
<feature type="compositionally biased region" description="Basic and acidic residues" evidence="1">
    <location>
        <begin position="124"/>
        <end position="145"/>
    </location>
</feature>
<evidence type="ECO:0000256" key="1">
    <source>
        <dbReference type="SAM" id="MobiDB-lite"/>
    </source>
</evidence>
<accession>A0AAN8J2B6</accession>
<feature type="compositionally biased region" description="Basic and acidic residues" evidence="1">
    <location>
        <begin position="86"/>
        <end position="95"/>
    </location>
</feature>
<dbReference type="AlphaFoldDB" id="A0AAN8J2B6"/>
<protein>
    <submittedName>
        <fullName evidence="2">Uncharacterized protein</fullName>
    </submittedName>
</protein>
<evidence type="ECO:0000313" key="3">
    <source>
        <dbReference type="Proteomes" id="UP001331761"/>
    </source>
</evidence>
<name>A0AAN8J2B6_TRICO</name>
<feature type="compositionally biased region" description="Polar residues" evidence="1">
    <location>
        <begin position="1"/>
        <end position="12"/>
    </location>
</feature>
<proteinExistence type="predicted"/>
<reference evidence="2 3" key="1">
    <citation type="submission" date="2019-10" db="EMBL/GenBank/DDBJ databases">
        <title>Assembly and Annotation for the nematode Trichostrongylus colubriformis.</title>
        <authorList>
            <person name="Martin J."/>
        </authorList>
    </citation>
    <scope>NUCLEOTIDE SEQUENCE [LARGE SCALE GENOMIC DNA]</scope>
    <source>
        <strain evidence="2">G859</strain>
        <tissue evidence="2">Whole worm</tissue>
    </source>
</reference>
<feature type="compositionally biased region" description="Low complexity" evidence="1">
    <location>
        <begin position="50"/>
        <end position="60"/>
    </location>
</feature>
<feature type="region of interest" description="Disordered" evidence="1">
    <location>
        <begin position="1"/>
        <end position="152"/>
    </location>
</feature>
<organism evidence="2 3">
    <name type="scientific">Trichostrongylus colubriformis</name>
    <name type="common">Black scour worm</name>
    <dbReference type="NCBI Taxonomy" id="6319"/>
    <lineage>
        <taxon>Eukaryota</taxon>
        <taxon>Metazoa</taxon>
        <taxon>Ecdysozoa</taxon>
        <taxon>Nematoda</taxon>
        <taxon>Chromadorea</taxon>
        <taxon>Rhabditida</taxon>
        <taxon>Rhabditina</taxon>
        <taxon>Rhabditomorpha</taxon>
        <taxon>Strongyloidea</taxon>
        <taxon>Trichostrongylidae</taxon>
        <taxon>Trichostrongylus</taxon>
    </lineage>
</organism>
<feature type="non-terminal residue" evidence="2">
    <location>
        <position position="1"/>
    </location>
</feature>